<dbReference type="AlphaFoldDB" id="A0A6J5Y2J2"/>
<name>A0A6J5Y2J2_PRUAR</name>
<keyword evidence="2" id="KW-1185">Reference proteome</keyword>
<proteinExistence type="predicted"/>
<reference evidence="2" key="1">
    <citation type="journal article" date="2020" name="Genome Biol.">
        <title>Gamete binning: chromosome-level and haplotype-resolved genome assembly enabled by high-throughput single-cell sequencing of gamete genomes.</title>
        <authorList>
            <person name="Campoy J.A."/>
            <person name="Sun H."/>
            <person name="Goel M."/>
            <person name="Jiao W.-B."/>
            <person name="Folz-Donahue K."/>
            <person name="Wang N."/>
            <person name="Rubio M."/>
            <person name="Liu C."/>
            <person name="Kukat C."/>
            <person name="Ruiz D."/>
            <person name="Huettel B."/>
            <person name="Schneeberger K."/>
        </authorList>
    </citation>
    <scope>NUCLEOTIDE SEQUENCE [LARGE SCALE GENOMIC DNA]</scope>
    <source>
        <strain evidence="2">cv. Rojo Pasion</strain>
    </source>
</reference>
<dbReference type="Proteomes" id="UP000507245">
    <property type="component" value="Unassembled WGS sequence"/>
</dbReference>
<evidence type="ECO:0000313" key="2">
    <source>
        <dbReference type="Proteomes" id="UP000507245"/>
    </source>
</evidence>
<evidence type="ECO:0000313" key="1">
    <source>
        <dbReference type="EMBL" id="CAB4319641.1"/>
    </source>
</evidence>
<protein>
    <submittedName>
        <fullName evidence="1">Uncharacterized protein</fullName>
    </submittedName>
</protein>
<dbReference type="EMBL" id="CAEKKB010000008">
    <property type="protein sequence ID" value="CAB4319641.1"/>
    <property type="molecule type" value="Genomic_DNA"/>
</dbReference>
<sequence length="122" mass="13765">MVTVHKLRLTQTYELPCCQIMSSFQNCVALNDQHHPQEPSFHRHDSHPKTRTLVVLGSAQVRLEDAEAGEVAQKSGLRNLEGEERYGGMSNRGLVYVIGLIGGLRCKRRWRIELKASVVLGR</sequence>
<organism evidence="1 2">
    <name type="scientific">Prunus armeniaca</name>
    <name type="common">Apricot</name>
    <name type="synonym">Armeniaca vulgaris</name>
    <dbReference type="NCBI Taxonomy" id="36596"/>
    <lineage>
        <taxon>Eukaryota</taxon>
        <taxon>Viridiplantae</taxon>
        <taxon>Streptophyta</taxon>
        <taxon>Embryophyta</taxon>
        <taxon>Tracheophyta</taxon>
        <taxon>Spermatophyta</taxon>
        <taxon>Magnoliopsida</taxon>
        <taxon>eudicotyledons</taxon>
        <taxon>Gunneridae</taxon>
        <taxon>Pentapetalae</taxon>
        <taxon>rosids</taxon>
        <taxon>fabids</taxon>
        <taxon>Rosales</taxon>
        <taxon>Rosaceae</taxon>
        <taxon>Amygdaloideae</taxon>
        <taxon>Amygdaleae</taxon>
        <taxon>Prunus</taxon>
    </lineage>
</organism>
<accession>A0A6J5Y2J2</accession>
<gene>
    <name evidence="1" type="ORF">ORAREDHAP_LOCUS47159</name>
</gene>